<dbReference type="SFLD" id="SFLDS00029">
    <property type="entry name" value="Radical_SAM"/>
    <property type="match status" value="1"/>
</dbReference>
<evidence type="ECO:0000256" key="4">
    <source>
        <dbReference type="ARBA" id="ARBA00023014"/>
    </source>
</evidence>
<organism evidence="6 7">
    <name type="scientific">Paraclostridium benzoelyticum</name>
    <dbReference type="NCBI Taxonomy" id="1629550"/>
    <lineage>
        <taxon>Bacteria</taxon>
        <taxon>Bacillati</taxon>
        <taxon>Bacillota</taxon>
        <taxon>Clostridia</taxon>
        <taxon>Peptostreptococcales</taxon>
        <taxon>Peptostreptococcaceae</taxon>
        <taxon>Paraclostridium</taxon>
    </lineage>
</organism>
<evidence type="ECO:0000313" key="6">
    <source>
        <dbReference type="EMBL" id="KKX99976.1"/>
    </source>
</evidence>
<keyword evidence="7" id="KW-1185">Reference proteome</keyword>
<dbReference type="CDD" id="cd01335">
    <property type="entry name" value="Radical_SAM"/>
    <property type="match status" value="1"/>
</dbReference>
<sequence length="325" mass="37386">MIRLSIGTAIELGIKRGQSDIPPTTAYIMIGNQCNNRCSFCSQSIESNSRKDKLSRVLWPEYTKEEILDAFKSYEGENIKRICLQSMDSEESLNEVRKFVKYVNSNLNIPISLSAKLEDMDEIEKFFDLGVEKIGIAIDAANKELYEKIKGTNFDKKIDFIKEAGLIYPNRISTHIIVGLGEIHKDIYDLYKTLKGYNITISLFAFTPVKGTKMEDVSQPSIESYRRVQLMTYMMDKGYNGDYFKFGLDGYLEEIEIDEYIKMDILKGKPFEIKGCKNCNRPYYNERPGHTIYNYSRKLSKEEIKLAIKEINLDIGEAKLCKSGE</sequence>
<gene>
    <name evidence="6" type="ORF">VN21_16805</name>
</gene>
<dbReference type="SFLD" id="SFLDG01082">
    <property type="entry name" value="B12-binding_domain_containing"/>
    <property type="match status" value="1"/>
</dbReference>
<dbReference type="AlphaFoldDB" id="A0A0M3DF33"/>
<dbReference type="GO" id="GO:0046872">
    <property type="term" value="F:metal ion binding"/>
    <property type="evidence" value="ECO:0007669"/>
    <property type="project" value="UniProtKB-KW"/>
</dbReference>
<evidence type="ECO:0000256" key="2">
    <source>
        <dbReference type="ARBA" id="ARBA00022723"/>
    </source>
</evidence>
<dbReference type="EMBL" id="LBBT01000349">
    <property type="protein sequence ID" value="KKX99976.1"/>
    <property type="molecule type" value="Genomic_DNA"/>
</dbReference>
<accession>A0A0M3DF33</accession>
<keyword evidence="2" id="KW-0479">Metal-binding</keyword>
<dbReference type="InterPro" id="IPR034422">
    <property type="entry name" value="HydE/PylB-like"/>
</dbReference>
<proteinExistence type="predicted"/>
<dbReference type="PANTHER" id="PTHR43726:SF1">
    <property type="entry name" value="BIOTIN SYNTHASE"/>
    <property type="match status" value="1"/>
</dbReference>
<dbReference type="PANTHER" id="PTHR43726">
    <property type="entry name" value="3-METHYLORNITHINE SYNTHASE"/>
    <property type="match status" value="1"/>
</dbReference>
<dbReference type="OrthoDB" id="5495221at2"/>
<dbReference type="InterPro" id="IPR006638">
    <property type="entry name" value="Elp3/MiaA/NifB-like_rSAM"/>
</dbReference>
<dbReference type="SUPFAM" id="SSF102114">
    <property type="entry name" value="Radical SAM enzymes"/>
    <property type="match status" value="1"/>
</dbReference>
<protein>
    <submittedName>
        <fullName evidence="6">Radical SAM protein</fullName>
    </submittedName>
</protein>
<reference evidence="6 7" key="1">
    <citation type="submission" date="2015-04" db="EMBL/GenBank/DDBJ databases">
        <title>Microcin producing Clostridium sp. JC272T.</title>
        <authorList>
            <person name="Jyothsna T."/>
            <person name="Sasikala C."/>
            <person name="Ramana C."/>
        </authorList>
    </citation>
    <scope>NUCLEOTIDE SEQUENCE [LARGE SCALE GENOMIC DNA]</scope>
    <source>
        <strain evidence="6 7">JC272</strain>
    </source>
</reference>
<evidence type="ECO:0000256" key="1">
    <source>
        <dbReference type="ARBA" id="ARBA00022691"/>
    </source>
</evidence>
<name>A0A0M3DF33_9FIRM</name>
<keyword evidence="1" id="KW-0949">S-adenosyl-L-methionine</keyword>
<dbReference type="PROSITE" id="PS51918">
    <property type="entry name" value="RADICAL_SAM"/>
    <property type="match status" value="1"/>
</dbReference>
<evidence type="ECO:0000259" key="5">
    <source>
        <dbReference type="PROSITE" id="PS51918"/>
    </source>
</evidence>
<dbReference type="GO" id="GO:0016740">
    <property type="term" value="F:transferase activity"/>
    <property type="evidence" value="ECO:0007669"/>
    <property type="project" value="TreeGrafter"/>
</dbReference>
<dbReference type="PATRIC" id="fig|1629550.3.peg.2875"/>
<dbReference type="SFLD" id="SFLDG01098">
    <property type="entry name" value="Uncharacterised_Radical_SAM_Su"/>
    <property type="match status" value="1"/>
</dbReference>
<keyword evidence="4" id="KW-0411">Iron-sulfur</keyword>
<evidence type="ECO:0000313" key="7">
    <source>
        <dbReference type="Proteomes" id="UP000034407"/>
    </source>
</evidence>
<dbReference type="GO" id="GO:0051536">
    <property type="term" value="F:iron-sulfur cluster binding"/>
    <property type="evidence" value="ECO:0007669"/>
    <property type="project" value="UniProtKB-KW"/>
</dbReference>
<dbReference type="RefSeq" id="WP_046824280.1">
    <property type="nucleotide sequence ID" value="NZ_JBCLWQ010000002.1"/>
</dbReference>
<dbReference type="Pfam" id="PF04055">
    <property type="entry name" value="Radical_SAM"/>
    <property type="match status" value="1"/>
</dbReference>
<comment type="caution">
    <text evidence="6">The sequence shown here is derived from an EMBL/GenBank/DDBJ whole genome shotgun (WGS) entry which is preliminary data.</text>
</comment>
<dbReference type="InterPro" id="IPR013785">
    <property type="entry name" value="Aldolase_TIM"/>
</dbReference>
<dbReference type="Proteomes" id="UP000034407">
    <property type="component" value="Unassembled WGS sequence"/>
</dbReference>
<keyword evidence="3" id="KW-0408">Iron</keyword>
<dbReference type="InterPro" id="IPR058240">
    <property type="entry name" value="rSAM_sf"/>
</dbReference>
<dbReference type="SMART" id="SM00729">
    <property type="entry name" value="Elp3"/>
    <property type="match status" value="1"/>
</dbReference>
<feature type="domain" description="Radical SAM core" evidence="5">
    <location>
        <begin position="20"/>
        <end position="240"/>
    </location>
</feature>
<dbReference type="Gene3D" id="3.20.20.70">
    <property type="entry name" value="Aldolase class I"/>
    <property type="match status" value="1"/>
</dbReference>
<evidence type="ECO:0000256" key="3">
    <source>
        <dbReference type="ARBA" id="ARBA00023004"/>
    </source>
</evidence>
<dbReference type="InterPro" id="IPR007197">
    <property type="entry name" value="rSAM"/>
</dbReference>